<evidence type="ECO:0000313" key="7">
    <source>
        <dbReference type="Proteomes" id="UP000284785"/>
    </source>
</evidence>
<dbReference type="EMBL" id="CP083680">
    <property type="protein sequence ID" value="UYU64634.1"/>
    <property type="molecule type" value="Genomic_DNA"/>
</dbReference>
<evidence type="ECO:0000313" key="4">
    <source>
        <dbReference type="EMBL" id="MDC2234918.1"/>
    </source>
</evidence>
<evidence type="ECO:0000256" key="1">
    <source>
        <dbReference type="SAM" id="SignalP"/>
    </source>
</evidence>
<sequence length="352" mass="39747">MNNIRRIQYFLFCLLAIGLASCSDDDNNDKKTGYEGILTELAAEVDATTQQLWGTSPSIVNTERADALSTIQGYADKCLDDYFISFLNGFDQASMSMEKSEPILYYYRSAFDRVMDGIENSKVENGTAEIWLLYNMGYIVKTPSGCFAIDISHRWAKELAPYIDFLCVTHKHSDHYNTDLIQAMFDLDKPVLSNYLKDTTYPYTAKGDKDYEIGKFKIRTCITDHNNSGLSNFVTIFQIDCGDDTGNFVFMHVGDSNFKTEQYTNIAPHVNVLIPRYAPNALTENNILGTGAGQVQPDYVLLSHILEMAHAGVDASRWSLDMALERASKINCDQTYVPMWGEKMVWKNGKLN</sequence>
<gene>
    <name evidence="5" type="ORF">DW780_00880</name>
    <name evidence="3" type="ORF">GAN91_02110</name>
    <name evidence="2" type="ORF">GAO51_04120</name>
    <name evidence="6" type="ORF">KQP68_13675</name>
    <name evidence="4" type="ORF">PO127_04050</name>
</gene>
<dbReference type="KEGG" id="btho:Btheta7330_03169"/>
<dbReference type="SUPFAM" id="SSF56281">
    <property type="entry name" value="Metallo-hydrolase/oxidoreductase"/>
    <property type="match status" value="1"/>
</dbReference>
<protein>
    <submittedName>
        <fullName evidence="4">MBL fold metallo-hydrolase</fullName>
    </submittedName>
</protein>
<dbReference type="EMBL" id="WCRY01000002">
    <property type="protein sequence ID" value="KAB4486833.1"/>
    <property type="molecule type" value="Genomic_DNA"/>
</dbReference>
<dbReference type="Gene3D" id="3.60.15.10">
    <property type="entry name" value="Ribonuclease Z/Hydroxyacylglutathione hydrolase-like"/>
    <property type="match status" value="1"/>
</dbReference>
<feature type="signal peptide" evidence="1">
    <location>
        <begin position="1"/>
        <end position="22"/>
    </location>
</feature>
<reference evidence="8 9" key="2">
    <citation type="journal article" date="2019" name="Nat. Med.">
        <title>A library of human gut bacterial isolates paired with longitudinal multiomics data enables mechanistic microbiome research.</title>
        <authorList>
            <person name="Poyet M."/>
            <person name="Groussin M."/>
            <person name="Gibbons S.M."/>
            <person name="Avila-Pacheco J."/>
            <person name="Jiang X."/>
            <person name="Kearney S.M."/>
            <person name="Perrotta A.R."/>
            <person name="Berdy B."/>
            <person name="Zhao S."/>
            <person name="Lieberman T.D."/>
            <person name="Swanson P.K."/>
            <person name="Smith M."/>
            <person name="Roesemann S."/>
            <person name="Alexander J.E."/>
            <person name="Rich S.A."/>
            <person name="Livny J."/>
            <person name="Vlamakis H."/>
            <person name="Clish C."/>
            <person name="Bullock K."/>
            <person name="Deik A."/>
            <person name="Scott J."/>
            <person name="Pierce K.A."/>
            <person name="Xavier R.J."/>
            <person name="Alm E.J."/>
        </authorList>
    </citation>
    <scope>NUCLEOTIDE SEQUENCE [LARGE SCALE GENOMIC DNA]</scope>
    <source>
        <strain evidence="3 8">BIOML-A162</strain>
        <strain evidence="2 9">BIOML-A188</strain>
    </source>
</reference>
<reference evidence="6 10" key="3">
    <citation type="submission" date="2021-06" db="EMBL/GenBank/DDBJ databases">
        <title>Interrogation of the integrated mobile genetic elements in gut-associated Bacteroides with a consensus prediction approach.</title>
        <authorList>
            <person name="Campbell D.E."/>
            <person name="Leigh J.R."/>
            <person name="Kim T."/>
            <person name="England W."/>
            <person name="Whitaker R.J."/>
            <person name="Degnan P.H."/>
        </authorList>
    </citation>
    <scope>NUCLEOTIDE SEQUENCE [LARGE SCALE GENOMIC DNA]</scope>
    <source>
        <strain evidence="6 10">WAL8669</strain>
    </source>
</reference>
<dbReference type="EMBL" id="JAQNVG010000005">
    <property type="protein sequence ID" value="MDC2234918.1"/>
    <property type="molecule type" value="Genomic_DNA"/>
</dbReference>
<dbReference type="EMBL" id="QSJP01000001">
    <property type="protein sequence ID" value="RHD91589.1"/>
    <property type="molecule type" value="Genomic_DNA"/>
</dbReference>
<proteinExistence type="predicted"/>
<dbReference type="Proteomes" id="UP000440614">
    <property type="component" value="Unassembled WGS sequence"/>
</dbReference>
<evidence type="ECO:0000313" key="5">
    <source>
        <dbReference type="EMBL" id="RHD91589.1"/>
    </source>
</evidence>
<accession>A0A0P0FQ37</accession>
<dbReference type="GeneID" id="60926158"/>
<evidence type="ECO:0000313" key="6">
    <source>
        <dbReference type="EMBL" id="UYU64634.1"/>
    </source>
</evidence>
<dbReference type="RefSeq" id="WP_008766236.1">
    <property type="nucleotide sequence ID" value="NZ_BAABXH010000002.1"/>
</dbReference>
<dbReference type="PROSITE" id="PS51257">
    <property type="entry name" value="PROKAR_LIPOPROTEIN"/>
    <property type="match status" value="1"/>
</dbReference>
<dbReference type="Pfam" id="PF13483">
    <property type="entry name" value="Lactamase_B_3"/>
    <property type="match status" value="1"/>
</dbReference>
<evidence type="ECO:0000313" key="8">
    <source>
        <dbReference type="Proteomes" id="UP000436858"/>
    </source>
</evidence>
<evidence type="ECO:0000313" key="2">
    <source>
        <dbReference type="EMBL" id="KAB4315115.1"/>
    </source>
</evidence>
<evidence type="ECO:0000313" key="10">
    <source>
        <dbReference type="Proteomes" id="UP001156218"/>
    </source>
</evidence>
<dbReference type="EMBL" id="WCSY01000003">
    <property type="protein sequence ID" value="KAB4315115.1"/>
    <property type="molecule type" value="Genomic_DNA"/>
</dbReference>
<dbReference type="AlphaFoldDB" id="A0A0P0FQ37"/>
<accession>C6IE59</accession>
<name>A0A0P0FQ37_BACT4</name>
<organism evidence="5 7">
    <name type="scientific">Bacteroides thetaiotaomicron</name>
    <dbReference type="NCBI Taxonomy" id="818"/>
    <lineage>
        <taxon>Bacteria</taxon>
        <taxon>Pseudomonadati</taxon>
        <taxon>Bacteroidota</taxon>
        <taxon>Bacteroidia</taxon>
        <taxon>Bacteroidales</taxon>
        <taxon>Bacteroidaceae</taxon>
        <taxon>Bacteroides</taxon>
    </lineage>
</organism>
<dbReference type="Proteomes" id="UP001156218">
    <property type="component" value="Chromosome"/>
</dbReference>
<reference evidence="5 7" key="1">
    <citation type="submission" date="2018-08" db="EMBL/GenBank/DDBJ databases">
        <title>A genome reference for cultivated species of the human gut microbiota.</title>
        <authorList>
            <person name="Zou Y."/>
            <person name="Xue W."/>
            <person name="Luo G."/>
        </authorList>
    </citation>
    <scope>NUCLEOTIDE SEQUENCE [LARGE SCALE GENOMIC DNA]</scope>
    <source>
        <strain evidence="5 7">AM30-26</strain>
    </source>
</reference>
<dbReference type="InterPro" id="IPR036866">
    <property type="entry name" value="RibonucZ/Hydroxyglut_hydro"/>
</dbReference>
<dbReference type="Proteomes" id="UP001217776">
    <property type="component" value="Unassembled WGS sequence"/>
</dbReference>
<reference evidence="4" key="4">
    <citation type="submission" date="2022-10" db="EMBL/GenBank/DDBJ databases">
        <title>Human gut microbiome strain richness.</title>
        <authorList>
            <person name="Chen-Liaw A."/>
        </authorList>
    </citation>
    <scope>NUCLEOTIDE SEQUENCE</scope>
    <source>
        <strain evidence="4">1001283st1_A3_1001283B150304_161114</strain>
    </source>
</reference>
<keyword evidence="1" id="KW-0732">Signal</keyword>
<dbReference type="Proteomes" id="UP000436858">
    <property type="component" value="Unassembled WGS sequence"/>
</dbReference>
<feature type="chain" id="PRO_5002966294" evidence="1">
    <location>
        <begin position="23"/>
        <end position="352"/>
    </location>
</feature>
<dbReference type="Proteomes" id="UP000284785">
    <property type="component" value="Unassembled WGS sequence"/>
</dbReference>
<evidence type="ECO:0000313" key="3">
    <source>
        <dbReference type="EMBL" id="KAB4486833.1"/>
    </source>
</evidence>
<evidence type="ECO:0000313" key="9">
    <source>
        <dbReference type="Proteomes" id="UP000440614"/>
    </source>
</evidence>